<dbReference type="EMBL" id="RQXT01000050">
    <property type="protein sequence ID" value="RRH93509.1"/>
    <property type="molecule type" value="Genomic_DNA"/>
</dbReference>
<evidence type="ECO:0008006" key="4">
    <source>
        <dbReference type="Google" id="ProtNLM"/>
    </source>
</evidence>
<dbReference type="AlphaFoldDB" id="A0A3P3F4E1"/>
<gene>
    <name evidence="2" type="ORF">EH240_29230</name>
</gene>
<reference evidence="2 3" key="1">
    <citation type="submission" date="2018-11" db="EMBL/GenBank/DDBJ databases">
        <title>the genome of Mesorhizobium tamadayense DSM 28320.</title>
        <authorList>
            <person name="Gao J."/>
        </authorList>
    </citation>
    <scope>NUCLEOTIDE SEQUENCE [LARGE SCALE GENOMIC DNA]</scope>
    <source>
        <strain evidence="2 3">DSM 28320</strain>
    </source>
</reference>
<organism evidence="2 3">
    <name type="scientific">Mesorhizobium tamadayense</name>
    <dbReference type="NCBI Taxonomy" id="425306"/>
    <lineage>
        <taxon>Bacteria</taxon>
        <taxon>Pseudomonadati</taxon>
        <taxon>Pseudomonadota</taxon>
        <taxon>Alphaproteobacteria</taxon>
        <taxon>Hyphomicrobiales</taxon>
        <taxon>Phyllobacteriaceae</taxon>
        <taxon>Mesorhizobium</taxon>
    </lineage>
</organism>
<dbReference type="OrthoDB" id="8100938at2"/>
<evidence type="ECO:0000313" key="2">
    <source>
        <dbReference type="EMBL" id="RRH93509.1"/>
    </source>
</evidence>
<accession>A0A3P3F4E1</accession>
<proteinExistence type="predicted"/>
<protein>
    <recommendedName>
        <fullName evidence="4">Integrase</fullName>
    </recommendedName>
</protein>
<evidence type="ECO:0000256" key="1">
    <source>
        <dbReference type="SAM" id="MobiDB-lite"/>
    </source>
</evidence>
<name>A0A3P3F4E1_9HYPH</name>
<comment type="caution">
    <text evidence="2">The sequence shown here is derived from an EMBL/GenBank/DDBJ whole genome shotgun (WGS) entry which is preliminary data.</text>
</comment>
<feature type="region of interest" description="Disordered" evidence="1">
    <location>
        <begin position="46"/>
        <end position="72"/>
    </location>
</feature>
<dbReference type="Proteomes" id="UP000273786">
    <property type="component" value="Unassembled WGS sequence"/>
</dbReference>
<keyword evidence="3" id="KW-1185">Reference proteome</keyword>
<dbReference type="RefSeq" id="WP_125005090.1">
    <property type="nucleotide sequence ID" value="NZ_RQXT01000050.1"/>
</dbReference>
<evidence type="ECO:0000313" key="3">
    <source>
        <dbReference type="Proteomes" id="UP000273786"/>
    </source>
</evidence>
<sequence>MVAGEPDSVRVKGINGQWLVRVVEGGRLTHLVFDIHAEAEAFAEEERHRLGLPGEPPTEEPVEVKRRGGRGR</sequence>